<accession>A0ABS0QC76</accession>
<organism evidence="1 2">
    <name type="scientific">Hymenobacter negativus</name>
    <dbReference type="NCBI Taxonomy" id="2795026"/>
    <lineage>
        <taxon>Bacteria</taxon>
        <taxon>Pseudomonadati</taxon>
        <taxon>Bacteroidota</taxon>
        <taxon>Cytophagia</taxon>
        <taxon>Cytophagales</taxon>
        <taxon>Hymenobacteraceae</taxon>
        <taxon>Hymenobacter</taxon>
    </lineage>
</organism>
<comment type="caution">
    <text evidence="1">The sequence shown here is derived from an EMBL/GenBank/DDBJ whole genome shotgun (WGS) entry which is preliminary data.</text>
</comment>
<dbReference type="EMBL" id="JAEDAE010000012">
    <property type="protein sequence ID" value="MBH8560279.1"/>
    <property type="molecule type" value="Genomic_DNA"/>
</dbReference>
<name>A0ABS0QC76_9BACT</name>
<dbReference type="RefSeq" id="WP_198076778.1">
    <property type="nucleotide sequence ID" value="NZ_JAEDAE010000012.1"/>
</dbReference>
<gene>
    <name evidence="1" type="ORF">I7X13_19620</name>
</gene>
<sequence length="101" mass="11699">MRFADGEQDKHRPIHLSNAKNLLTSTNRIRLKIDLYLENLHLINLHVGRKSSREVVSKYILPNEAFAIAQVQKLDYAAGIKFGHRRGDYLRSRVAKVRFLS</sequence>
<keyword evidence="2" id="KW-1185">Reference proteome</keyword>
<reference evidence="1 2" key="1">
    <citation type="submission" date="2020-12" db="EMBL/GenBank/DDBJ databases">
        <title>Hymenobacter sp.</title>
        <authorList>
            <person name="Kim M.K."/>
        </authorList>
    </citation>
    <scope>NUCLEOTIDE SEQUENCE [LARGE SCALE GENOMIC DNA]</scope>
    <source>
        <strain evidence="1 2">BT442</strain>
    </source>
</reference>
<proteinExistence type="predicted"/>
<evidence type="ECO:0000313" key="1">
    <source>
        <dbReference type="EMBL" id="MBH8560279.1"/>
    </source>
</evidence>
<evidence type="ECO:0000313" key="2">
    <source>
        <dbReference type="Proteomes" id="UP000625631"/>
    </source>
</evidence>
<protein>
    <submittedName>
        <fullName evidence="1">Uncharacterized protein</fullName>
    </submittedName>
</protein>
<dbReference type="Proteomes" id="UP000625631">
    <property type="component" value="Unassembled WGS sequence"/>
</dbReference>